<evidence type="ECO:0000256" key="1">
    <source>
        <dbReference type="ARBA" id="ARBA00022741"/>
    </source>
</evidence>
<keyword evidence="1" id="KW-0547">Nucleotide-binding</keyword>
<evidence type="ECO:0000313" key="4">
    <source>
        <dbReference type="EMBL" id="GER03773.1"/>
    </source>
</evidence>
<organism evidence="4 5">
    <name type="scientific">Iodidimonas nitroreducens</name>
    <dbReference type="NCBI Taxonomy" id="1236968"/>
    <lineage>
        <taxon>Bacteria</taxon>
        <taxon>Pseudomonadati</taxon>
        <taxon>Pseudomonadota</taxon>
        <taxon>Alphaproteobacteria</taxon>
        <taxon>Iodidimonadales</taxon>
        <taxon>Iodidimonadaceae</taxon>
        <taxon>Iodidimonas</taxon>
    </lineage>
</organism>
<feature type="domain" description="AMP-dependent synthetase/ligase" evidence="3">
    <location>
        <begin position="14"/>
        <end position="425"/>
    </location>
</feature>
<reference evidence="4 5" key="1">
    <citation type="submission" date="2019-09" db="EMBL/GenBank/DDBJ databases">
        <title>NBRP : Genome information of microbial organism related human and environment.</title>
        <authorList>
            <person name="Hattori M."/>
            <person name="Oshima K."/>
            <person name="Inaba H."/>
            <person name="Suda W."/>
            <person name="Sakamoto M."/>
            <person name="Iino T."/>
            <person name="Kitahara M."/>
            <person name="Oshida Y."/>
            <person name="Iida T."/>
            <person name="Kudo T."/>
            <person name="Itoh T."/>
            <person name="Ohkuma M."/>
        </authorList>
    </citation>
    <scope>NUCLEOTIDE SEQUENCE [LARGE SCALE GENOMIC DNA]</scope>
    <source>
        <strain evidence="4 5">Q-1</strain>
    </source>
</reference>
<dbReference type="Gene3D" id="3.40.50.12780">
    <property type="entry name" value="N-terminal domain of ligase-like"/>
    <property type="match status" value="1"/>
</dbReference>
<protein>
    <submittedName>
        <fullName evidence="4">AMP-dependent synthetase</fullName>
    </submittedName>
</protein>
<sequence>MTLDAPANLVSLLFDQANKNGKKPFLYTKRDGRYQPQSWTDVADKVARLAAALMAQGIGRGDRVMLVSENRPEWLIADFAIMAAGAISVPAYTTSTTADYQHILNNSGAKGVIISSPKLARMVLPAVHQSDPVEFVIAIDDTKLAQSINARILRLQDILAQQSACVERIEAAARQIRPDDIACLIYTSGTGGAPKGVMISHKAILHNCMGACDVLAEIGLSGNRFLSFLPLSHAYEHSAGQALPVAIGAEIFYAEGLDKLAANMAEARPTIMVVVPRLFEMLRQRVLRQVEKEGGLKQKLFHKALALGVKRHEQGGRLDRLDDIMDRLLDRLVRAKVRRRFGGRLKALVSGGAPLNRQVGSFFIGLGLPLLQGYGQTEAAPIISVNRPHQSKVNSVGPPMKGVEVKIAEDGEILVRGDLLMAGYWGDERATHLALREGWLHTGDIGQFDADGHLFITDRKKDIIVSDKGENISPQRVEGMLSLEPEIAQVMIYGDEKPYLVGLIVPDAEWLGAWAKAAGRAPDLKALADNKDLHAALDEAVSRVNKRLASPESCAALLWPMKLFPSKMSR</sequence>
<dbReference type="CDD" id="cd05907">
    <property type="entry name" value="VL_LC_FACS_like"/>
    <property type="match status" value="1"/>
</dbReference>
<dbReference type="PANTHER" id="PTHR43272">
    <property type="entry name" value="LONG-CHAIN-FATTY-ACID--COA LIGASE"/>
    <property type="match status" value="1"/>
</dbReference>
<dbReference type="SUPFAM" id="SSF56801">
    <property type="entry name" value="Acetyl-CoA synthetase-like"/>
    <property type="match status" value="1"/>
</dbReference>
<dbReference type="Pfam" id="PF00501">
    <property type="entry name" value="AMP-binding"/>
    <property type="match status" value="1"/>
</dbReference>
<keyword evidence="5" id="KW-1185">Reference proteome</keyword>
<dbReference type="InterPro" id="IPR042099">
    <property type="entry name" value="ANL_N_sf"/>
</dbReference>
<accession>A0A5A7N629</accession>
<dbReference type="Proteomes" id="UP000324996">
    <property type="component" value="Unassembled WGS sequence"/>
</dbReference>
<gene>
    <name evidence="4" type="ORF">JCM17846_14550</name>
</gene>
<proteinExistence type="predicted"/>
<comment type="caution">
    <text evidence="4">The sequence shown here is derived from an EMBL/GenBank/DDBJ whole genome shotgun (WGS) entry which is preliminary data.</text>
</comment>
<evidence type="ECO:0000259" key="3">
    <source>
        <dbReference type="Pfam" id="PF00501"/>
    </source>
</evidence>
<keyword evidence="2" id="KW-0067">ATP-binding</keyword>
<dbReference type="EMBL" id="BKCN01000006">
    <property type="protein sequence ID" value="GER03773.1"/>
    <property type="molecule type" value="Genomic_DNA"/>
</dbReference>
<dbReference type="InterPro" id="IPR000873">
    <property type="entry name" value="AMP-dep_synth/lig_dom"/>
</dbReference>
<dbReference type="PANTHER" id="PTHR43272:SF33">
    <property type="entry name" value="AMP-BINDING DOMAIN-CONTAINING PROTEIN-RELATED"/>
    <property type="match status" value="1"/>
</dbReference>
<dbReference type="GO" id="GO:0016020">
    <property type="term" value="C:membrane"/>
    <property type="evidence" value="ECO:0007669"/>
    <property type="project" value="TreeGrafter"/>
</dbReference>
<evidence type="ECO:0000256" key="2">
    <source>
        <dbReference type="ARBA" id="ARBA00022840"/>
    </source>
</evidence>
<name>A0A5A7N629_9PROT</name>
<dbReference type="GO" id="GO:0004467">
    <property type="term" value="F:long-chain fatty acid-CoA ligase activity"/>
    <property type="evidence" value="ECO:0007669"/>
    <property type="project" value="TreeGrafter"/>
</dbReference>
<dbReference type="GO" id="GO:0005524">
    <property type="term" value="F:ATP binding"/>
    <property type="evidence" value="ECO:0007669"/>
    <property type="project" value="UniProtKB-KW"/>
</dbReference>
<dbReference type="AlphaFoldDB" id="A0A5A7N629"/>
<evidence type="ECO:0000313" key="5">
    <source>
        <dbReference type="Proteomes" id="UP000324996"/>
    </source>
</evidence>